<evidence type="ECO:0000313" key="1">
    <source>
        <dbReference type="EMBL" id="SHH52647.1"/>
    </source>
</evidence>
<accession>A0A1M5TPF7</accession>
<dbReference type="AlphaFoldDB" id="A0A1M5TPF7"/>
<dbReference type="Proteomes" id="UP000184447">
    <property type="component" value="Unassembled WGS sequence"/>
</dbReference>
<organism evidence="1 2">
    <name type="scientific">Clostridium grantii DSM 8605</name>
    <dbReference type="NCBI Taxonomy" id="1121316"/>
    <lineage>
        <taxon>Bacteria</taxon>
        <taxon>Bacillati</taxon>
        <taxon>Bacillota</taxon>
        <taxon>Clostridia</taxon>
        <taxon>Eubacteriales</taxon>
        <taxon>Clostridiaceae</taxon>
        <taxon>Clostridium</taxon>
    </lineage>
</organism>
<dbReference type="EMBL" id="FQXM01000006">
    <property type="protein sequence ID" value="SHH52647.1"/>
    <property type="molecule type" value="Genomic_DNA"/>
</dbReference>
<keyword evidence="2" id="KW-1185">Reference proteome</keyword>
<proteinExistence type="predicted"/>
<dbReference type="RefSeq" id="WP_073337733.1">
    <property type="nucleotide sequence ID" value="NZ_FQXM01000006.1"/>
</dbReference>
<dbReference type="OrthoDB" id="9794280at2"/>
<protein>
    <submittedName>
        <fullName evidence="1">Uncharacterized protein</fullName>
    </submittedName>
</protein>
<dbReference type="STRING" id="1121316.SAMN02745207_01422"/>
<reference evidence="1 2" key="1">
    <citation type="submission" date="2016-11" db="EMBL/GenBank/DDBJ databases">
        <authorList>
            <person name="Jaros S."/>
            <person name="Januszkiewicz K."/>
            <person name="Wedrychowicz H."/>
        </authorList>
    </citation>
    <scope>NUCLEOTIDE SEQUENCE [LARGE SCALE GENOMIC DNA]</scope>
    <source>
        <strain evidence="1 2">DSM 8605</strain>
    </source>
</reference>
<evidence type="ECO:0000313" key="2">
    <source>
        <dbReference type="Proteomes" id="UP000184447"/>
    </source>
</evidence>
<sequence>MRHEVQKISKIVDEIINFCFLNSSKKVNISIENTDDAFIIITESDQINHSTKKIDQIKELLNVQRQTEMEEYYWQLAGEDIKGGELNLVGMMVDEVDIEFKPPSLKIKLVRYKK</sequence>
<gene>
    <name evidence="1" type="ORF">SAMN02745207_01422</name>
</gene>
<name>A0A1M5TPF7_9CLOT</name>